<protein>
    <submittedName>
        <fullName evidence="1">Uncharacterized protein</fullName>
    </submittedName>
</protein>
<dbReference type="Proteomes" id="UP000218334">
    <property type="component" value="Unassembled WGS sequence"/>
</dbReference>
<evidence type="ECO:0000313" key="1">
    <source>
        <dbReference type="EMBL" id="PBK58644.1"/>
    </source>
</evidence>
<proteinExistence type="predicted"/>
<sequence>MGLSGAYNDVIHTGKVRPQCSLSKFDDRSQYTRMDRCRTLWQLEEHYGHFLTVSHGTFWAPNTNGLA</sequence>
<gene>
    <name evidence="1" type="ORF">ARMSODRAFT_967544</name>
</gene>
<keyword evidence="2" id="KW-1185">Reference proteome</keyword>
<dbReference type="EMBL" id="KZ293530">
    <property type="protein sequence ID" value="PBK58644.1"/>
    <property type="molecule type" value="Genomic_DNA"/>
</dbReference>
<evidence type="ECO:0000313" key="2">
    <source>
        <dbReference type="Proteomes" id="UP000218334"/>
    </source>
</evidence>
<reference evidence="2" key="1">
    <citation type="journal article" date="2017" name="Nat. Ecol. Evol.">
        <title>Genome expansion and lineage-specific genetic innovations in the forest pathogenic fungi Armillaria.</title>
        <authorList>
            <person name="Sipos G."/>
            <person name="Prasanna A.N."/>
            <person name="Walter M.C."/>
            <person name="O'Connor E."/>
            <person name="Balint B."/>
            <person name="Krizsan K."/>
            <person name="Kiss B."/>
            <person name="Hess J."/>
            <person name="Varga T."/>
            <person name="Slot J."/>
            <person name="Riley R."/>
            <person name="Boka B."/>
            <person name="Rigling D."/>
            <person name="Barry K."/>
            <person name="Lee J."/>
            <person name="Mihaltcheva S."/>
            <person name="LaButti K."/>
            <person name="Lipzen A."/>
            <person name="Waldron R."/>
            <person name="Moloney N.M."/>
            <person name="Sperisen C."/>
            <person name="Kredics L."/>
            <person name="Vagvoelgyi C."/>
            <person name="Patrignani A."/>
            <person name="Fitzpatrick D."/>
            <person name="Nagy I."/>
            <person name="Doyle S."/>
            <person name="Anderson J.B."/>
            <person name="Grigoriev I.V."/>
            <person name="Gueldener U."/>
            <person name="Muensterkoetter M."/>
            <person name="Nagy L.G."/>
        </authorList>
    </citation>
    <scope>NUCLEOTIDE SEQUENCE [LARGE SCALE GENOMIC DNA]</scope>
    <source>
        <strain evidence="2">28-4</strain>
    </source>
</reference>
<dbReference type="AlphaFoldDB" id="A0A2H3APE8"/>
<accession>A0A2H3APE8</accession>
<organism evidence="1 2">
    <name type="scientific">Armillaria solidipes</name>
    <dbReference type="NCBI Taxonomy" id="1076256"/>
    <lineage>
        <taxon>Eukaryota</taxon>
        <taxon>Fungi</taxon>
        <taxon>Dikarya</taxon>
        <taxon>Basidiomycota</taxon>
        <taxon>Agaricomycotina</taxon>
        <taxon>Agaricomycetes</taxon>
        <taxon>Agaricomycetidae</taxon>
        <taxon>Agaricales</taxon>
        <taxon>Marasmiineae</taxon>
        <taxon>Physalacriaceae</taxon>
        <taxon>Armillaria</taxon>
    </lineage>
</organism>
<name>A0A2H3APE8_9AGAR</name>